<gene>
    <name evidence="3" type="ORF">ACFQ0P_01045</name>
</gene>
<dbReference type="RefSeq" id="WP_204981479.1">
    <property type="nucleotide sequence ID" value="NZ_JBHTII010000001.1"/>
</dbReference>
<reference evidence="4" key="1">
    <citation type="journal article" date="2019" name="Int. J. Syst. Evol. Microbiol.">
        <title>The Global Catalogue of Microorganisms (GCM) 10K type strain sequencing project: providing services to taxonomists for standard genome sequencing and annotation.</title>
        <authorList>
            <consortium name="The Broad Institute Genomics Platform"/>
            <consortium name="The Broad Institute Genome Sequencing Center for Infectious Disease"/>
            <person name="Wu L."/>
            <person name="Ma J."/>
        </authorList>
    </citation>
    <scope>NUCLEOTIDE SEQUENCE [LARGE SCALE GENOMIC DNA]</scope>
    <source>
        <strain evidence="4">CCUG 54523</strain>
    </source>
</reference>
<evidence type="ECO:0000313" key="3">
    <source>
        <dbReference type="EMBL" id="MFD0788966.1"/>
    </source>
</evidence>
<proteinExistence type="predicted"/>
<evidence type="ECO:0000259" key="2">
    <source>
        <dbReference type="Pfam" id="PF10708"/>
    </source>
</evidence>
<dbReference type="InterPro" id="IPR018929">
    <property type="entry name" value="DUF2510"/>
</dbReference>
<keyword evidence="4" id="KW-1185">Reference proteome</keyword>
<feature type="region of interest" description="Disordered" evidence="1">
    <location>
        <begin position="1"/>
        <end position="26"/>
    </location>
</feature>
<evidence type="ECO:0000256" key="1">
    <source>
        <dbReference type="SAM" id="MobiDB-lite"/>
    </source>
</evidence>
<dbReference type="Pfam" id="PF10708">
    <property type="entry name" value="DUF2510"/>
    <property type="match status" value="1"/>
</dbReference>
<dbReference type="Proteomes" id="UP001597055">
    <property type="component" value="Unassembled WGS sequence"/>
</dbReference>
<name>A0ABW3ADA3_9MICO</name>
<feature type="domain" description="DUF2510" evidence="2">
    <location>
        <begin position="6"/>
        <end position="24"/>
    </location>
</feature>
<organism evidence="3 4">
    <name type="scientific">Microbacterium insulae</name>
    <dbReference type="NCBI Taxonomy" id="483014"/>
    <lineage>
        <taxon>Bacteria</taxon>
        <taxon>Bacillati</taxon>
        <taxon>Actinomycetota</taxon>
        <taxon>Actinomycetes</taxon>
        <taxon>Micrococcales</taxon>
        <taxon>Microbacteriaceae</taxon>
        <taxon>Microbacterium</taxon>
    </lineage>
</organism>
<sequence length="26" mass="3031">MTASEPGWYPDPVDPLLGRWWDGQEQ</sequence>
<protein>
    <submittedName>
        <fullName evidence="3">DUF2510 domain-containing protein</fullName>
    </submittedName>
</protein>
<dbReference type="EMBL" id="JBHTII010000001">
    <property type="protein sequence ID" value="MFD0788966.1"/>
    <property type="molecule type" value="Genomic_DNA"/>
</dbReference>
<comment type="caution">
    <text evidence="3">The sequence shown here is derived from an EMBL/GenBank/DDBJ whole genome shotgun (WGS) entry which is preliminary data.</text>
</comment>
<accession>A0ABW3ADA3</accession>
<evidence type="ECO:0000313" key="4">
    <source>
        <dbReference type="Proteomes" id="UP001597055"/>
    </source>
</evidence>